<gene>
    <name evidence="1" type="ORF">SAMN05660686_02718</name>
</gene>
<protein>
    <submittedName>
        <fullName evidence="1">Uncharacterized protein</fullName>
    </submittedName>
</protein>
<accession>A0A8G2BJX9</accession>
<organism evidence="1 2">
    <name type="scientific">Thalassobaculum litoreum DSM 18839</name>
    <dbReference type="NCBI Taxonomy" id="1123362"/>
    <lineage>
        <taxon>Bacteria</taxon>
        <taxon>Pseudomonadati</taxon>
        <taxon>Pseudomonadota</taxon>
        <taxon>Alphaproteobacteria</taxon>
        <taxon>Rhodospirillales</taxon>
        <taxon>Thalassobaculaceae</taxon>
        <taxon>Thalassobaculum</taxon>
    </lineage>
</organism>
<dbReference type="EMBL" id="FNBW01000007">
    <property type="protein sequence ID" value="SDF89310.1"/>
    <property type="molecule type" value="Genomic_DNA"/>
</dbReference>
<evidence type="ECO:0000313" key="1">
    <source>
        <dbReference type="EMBL" id="SDF89310.1"/>
    </source>
</evidence>
<name>A0A8G2BJX9_9PROT</name>
<evidence type="ECO:0000313" key="2">
    <source>
        <dbReference type="Proteomes" id="UP000198615"/>
    </source>
</evidence>
<sequence>MQLRSADKPTCQGADRCLVEAEDAALAAREQIGAYAAGDIGGQRGLGSGLFQLRTHRLGFRSAIGIGTDRIAVAADVNGTVVSSASDLLSRLGSDAAGDTVLELGSGNTVTLIGVSHTDVTVDSFVLT</sequence>
<proteinExistence type="predicted"/>
<dbReference type="AlphaFoldDB" id="A0A8G2BJX9"/>
<reference evidence="1 2" key="1">
    <citation type="submission" date="2016-10" db="EMBL/GenBank/DDBJ databases">
        <authorList>
            <person name="Varghese N."/>
            <person name="Submissions S."/>
        </authorList>
    </citation>
    <scope>NUCLEOTIDE SEQUENCE [LARGE SCALE GENOMIC DNA]</scope>
    <source>
        <strain evidence="1 2">DSM 18839</strain>
    </source>
</reference>
<comment type="caution">
    <text evidence="1">The sequence shown here is derived from an EMBL/GenBank/DDBJ whole genome shotgun (WGS) entry which is preliminary data.</text>
</comment>
<dbReference type="Proteomes" id="UP000198615">
    <property type="component" value="Unassembled WGS sequence"/>
</dbReference>
<keyword evidence="2" id="KW-1185">Reference proteome</keyword>